<reference evidence="2 4" key="2">
    <citation type="journal article" date="2014" name="BMC Genomics">
        <title>An improved genome release (version Mt4.0) for the model legume Medicago truncatula.</title>
        <authorList>
            <person name="Tang H."/>
            <person name="Krishnakumar V."/>
            <person name="Bidwell S."/>
            <person name="Rosen B."/>
            <person name="Chan A."/>
            <person name="Zhou S."/>
            <person name="Gentzbittel L."/>
            <person name="Childs K.L."/>
            <person name="Yandell M."/>
            <person name="Gundlach H."/>
            <person name="Mayer K.F."/>
            <person name="Schwartz D.C."/>
            <person name="Town C.D."/>
        </authorList>
    </citation>
    <scope>GENOME REANNOTATION</scope>
    <source>
        <strain evidence="2">A17</strain>
        <strain evidence="3 4">cv. Jemalong A17</strain>
    </source>
</reference>
<organism evidence="2 4">
    <name type="scientific">Medicago truncatula</name>
    <name type="common">Barrel medic</name>
    <name type="synonym">Medicago tribuloides</name>
    <dbReference type="NCBI Taxonomy" id="3880"/>
    <lineage>
        <taxon>Eukaryota</taxon>
        <taxon>Viridiplantae</taxon>
        <taxon>Streptophyta</taxon>
        <taxon>Embryophyta</taxon>
        <taxon>Tracheophyta</taxon>
        <taxon>Spermatophyta</taxon>
        <taxon>Magnoliopsida</taxon>
        <taxon>eudicotyledons</taxon>
        <taxon>Gunneridae</taxon>
        <taxon>Pentapetalae</taxon>
        <taxon>rosids</taxon>
        <taxon>fabids</taxon>
        <taxon>Fabales</taxon>
        <taxon>Fabaceae</taxon>
        <taxon>Papilionoideae</taxon>
        <taxon>50 kb inversion clade</taxon>
        <taxon>NPAAA clade</taxon>
        <taxon>Hologalegina</taxon>
        <taxon>IRL clade</taxon>
        <taxon>Trifolieae</taxon>
        <taxon>Medicago</taxon>
    </lineage>
</organism>
<reference evidence="2 4" key="1">
    <citation type="journal article" date="2011" name="Nature">
        <title>The Medicago genome provides insight into the evolution of rhizobial symbioses.</title>
        <authorList>
            <person name="Young N.D."/>
            <person name="Debelle F."/>
            <person name="Oldroyd G.E."/>
            <person name="Geurts R."/>
            <person name="Cannon S.B."/>
            <person name="Udvardi M.K."/>
            <person name="Benedito V.A."/>
            <person name="Mayer K.F."/>
            <person name="Gouzy J."/>
            <person name="Schoof H."/>
            <person name="Van de Peer Y."/>
            <person name="Proost S."/>
            <person name="Cook D.R."/>
            <person name="Meyers B.C."/>
            <person name="Spannagl M."/>
            <person name="Cheung F."/>
            <person name="De Mita S."/>
            <person name="Krishnakumar V."/>
            <person name="Gundlach H."/>
            <person name="Zhou S."/>
            <person name="Mudge J."/>
            <person name="Bharti A.K."/>
            <person name="Murray J.D."/>
            <person name="Naoumkina M.A."/>
            <person name="Rosen B."/>
            <person name="Silverstein K.A."/>
            <person name="Tang H."/>
            <person name="Rombauts S."/>
            <person name="Zhao P.X."/>
            <person name="Zhou P."/>
            <person name="Barbe V."/>
            <person name="Bardou P."/>
            <person name="Bechner M."/>
            <person name="Bellec A."/>
            <person name="Berger A."/>
            <person name="Berges H."/>
            <person name="Bidwell S."/>
            <person name="Bisseling T."/>
            <person name="Choisne N."/>
            <person name="Couloux A."/>
            <person name="Denny R."/>
            <person name="Deshpande S."/>
            <person name="Dai X."/>
            <person name="Doyle J.J."/>
            <person name="Dudez A.M."/>
            <person name="Farmer A.D."/>
            <person name="Fouteau S."/>
            <person name="Franken C."/>
            <person name="Gibelin C."/>
            <person name="Gish J."/>
            <person name="Goldstein S."/>
            <person name="Gonzalez A.J."/>
            <person name="Green P.J."/>
            <person name="Hallab A."/>
            <person name="Hartog M."/>
            <person name="Hua A."/>
            <person name="Humphray S.J."/>
            <person name="Jeong D.H."/>
            <person name="Jing Y."/>
            <person name="Jocker A."/>
            <person name="Kenton S.M."/>
            <person name="Kim D.J."/>
            <person name="Klee K."/>
            <person name="Lai H."/>
            <person name="Lang C."/>
            <person name="Lin S."/>
            <person name="Macmil S.L."/>
            <person name="Magdelenat G."/>
            <person name="Matthews L."/>
            <person name="McCorrison J."/>
            <person name="Monaghan E.L."/>
            <person name="Mun J.H."/>
            <person name="Najar F.Z."/>
            <person name="Nicholson C."/>
            <person name="Noirot C."/>
            <person name="O'Bleness M."/>
            <person name="Paule C.R."/>
            <person name="Poulain J."/>
            <person name="Prion F."/>
            <person name="Qin B."/>
            <person name="Qu C."/>
            <person name="Retzel E.F."/>
            <person name="Riddle C."/>
            <person name="Sallet E."/>
            <person name="Samain S."/>
            <person name="Samson N."/>
            <person name="Sanders I."/>
            <person name="Saurat O."/>
            <person name="Scarpelli C."/>
            <person name="Schiex T."/>
            <person name="Segurens B."/>
            <person name="Severin A.J."/>
            <person name="Sherrier D.J."/>
            <person name="Shi R."/>
            <person name="Sims S."/>
            <person name="Singer S.R."/>
            <person name="Sinharoy S."/>
            <person name="Sterck L."/>
            <person name="Viollet A."/>
            <person name="Wang B.B."/>
            <person name="Wang K."/>
            <person name="Wang M."/>
            <person name="Wang X."/>
            <person name="Warfsmann J."/>
            <person name="Weissenbach J."/>
            <person name="White D.D."/>
            <person name="White J.D."/>
            <person name="Wiley G.B."/>
            <person name="Wincker P."/>
            <person name="Xing Y."/>
            <person name="Yang L."/>
            <person name="Yao Z."/>
            <person name="Ying F."/>
            <person name="Zhai J."/>
            <person name="Zhou L."/>
            <person name="Zuber A."/>
            <person name="Denarie J."/>
            <person name="Dixon R.A."/>
            <person name="May G.D."/>
            <person name="Schwartz D.C."/>
            <person name="Rogers J."/>
            <person name="Quetier F."/>
            <person name="Town C.D."/>
            <person name="Roe B.A."/>
        </authorList>
    </citation>
    <scope>NUCLEOTIDE SEQUENCE [LARGE SCALE GENOMIC DNA]</scope>
    <source>
        <strain evidence="2">A17</strain>
        <strain evidence="3 4">cv. Jemalong A17</strain>
    </source>
</reference>
<sequence length="99" mass="11473">MEKNSKQHNGMDRSNKLTKLEYNSSDGISIKYPHTIWTHGKNLLSSVPDHVLNSGENGGSEKTAFKRGKELVFFLLPPDFLLFNLFYPFFPFFRRITSF</sequence>
<accession>A0A072UW20</accession>
<protein>
    <submittedName>
        <fullName evidence="2">Transmembrane protein, putative</fullName>
    </submittedName>
</protein>
<evidence type="ECO:0000313" key="2">
    <source>
        <dbReference type="EMBL" id="KEH34019.1"/>
    </source>
</evidence>
<feature type="transmembrane region" description="Helical" evidence="1">
    <location>
        <begin position="71"/>
        <end position="90"/>
    </location>
</feature>
<dbReference type="AlphaFoldDB" id="A0A072UW20"/>
<proteinExistence type="predicted"/>
<dbReference type="EnsemblPlants" id="KEH34019">
    <property type="protein sequence ID" value="KEH34019"/>
    <property type="gene ID" value="MTR_3g058280"/>
</dbReference>
<keyword evidence="1" id="KW-0472">Membrane</keyword>
<evidence type="ECO:0000313" key="4">
    <source>
        <dbReference type="Proteomes" id="UP000002051"/>
    </source>
</evidence>
<dbReference type="EMBL" id="CM001219">
    <property type="protein sequence ID" value="KEH34019.1"/>
    <property type="molecule type" value="Genomic_DNA"/>
</dbReference>
<name>A0A072UW20_MEDTR</name>
<reference evidence="3" key="3">
    <citation type="submission" date="2015-04" db="UniProtKB">
        <authorList>
            <consortium name="EnsemblPlants"/>
        </authorList>
    </citation>
    <scope>IDENTIFICATION</scope>
    <source>
        <strain evidence="3">cv. Jemalong A17</strain>
    </source>
</reference>
<evidence type="ECO:0000256" key="1">
    <source>
        <dbReference type="SAM" id="Phobius"/>
    </source>
</evidence>
<keyword evidence="1 2" id="KW-0812">Transmembrane</keyword>
<keyword evidence="4" id="KW-1185">Reference proteome</keyword>
<dbReference type="HOGENOM" id="CLU_2323929_0_0_1"/>
<dbReference type="Proteomes" id="UP000002051">
    <property type="component" value="Chromosome 3"/>
</dbReference>
<evidence type="ECO:0000313" key="3">
    <source>
        <dbReference type="EnsemblPlants" id="KEH34019"/>
    </source>
</evidence>
<gene>
    <name evidence="2" type="ordered locus">MTR_3g058280</name>
</gene>
<keyword evidence="1" id="KW-1133">Transmembrane helix</keyword>